<evidence type="ECO:0000256" key="1">
    <source>
        <dbReference type="SAM" id="MobiDB-lite"/>
    </source>
</evidence>
<evidence type="ECO:0000313" key="3">
    <source>
        <dbReference type="Proteomes" id="UP000265520"/>
    </source>
</evidence>
<evidence type="ECO:0000313" key="2">
    <source>
        <dbReference type="EMBL" id="MCI02636.1"/>
    </source>
</evidence>
<keyword evidence="3" id="KW-1185">Reference proteome</keyword>
<feature type="non-terminal residue" evidence="2">
    <location>
        <position position="291"/>
    </location>
</feature>
<dbReference type="Proteomes" id="UP000265520">
    <property type="component" value="Unassembled WGS sequence"/>
</dbReference>
<sequence>KLIKPKTLVHPAQPLLEAKKRTTLPDYQHYLFSNEPPEVVLEYDRLMKDQGVRVTGDDIIKTTPEDKQKKMKRVMKNVKLEKNPSTLSPLNKPTSETNDDIDPSLFQPINIIHPPQTSDLPEINPNTDLDTVAEGIKLATEIHKNKSNELASLLHQLNETQQQQTESQRSPPLEFLEQHLEGELPKTLSKPNLETTSTAEAIPTTHIFQNIMSATEPQNTNPEAEKIQEVETSPASEAPPSEHQSPIIFTETDIQNSSYRVSPSKIHDNHDIHDSSKLDIFSKFGNVCTDF</sequence>
<comment type="caution">
    <text evidence="2">The sequence shown here is derived from an EMBL/GenBank/DDBJ whole genome shotgun (WGS) entry which is preliminary data.</text>
</comment>
<dbReference type="AlphaFoldDB" id="A0A392NU60"/>
<organism evidence="2 3">
    <name type="scientific">Trifolium medium</name>
    <dbReference type="NCBI Taxonomy" id="97028"/>
    <lineage>
        <taxon>Eukaryota</taxon>
        <taxon>Viridiplantae</taxon>
        <taxon>Streptophyta</taxon>
        <taxon>Embryophyta</taxon>
        <taxon>Tracheophyta</taxon>
        <taxon>Spermatophyta</taxon>
        <taxon>Magnoliopsida</taxon>
        <taxon>eudicotyledons</taxon>
        <taxon>Gunneridae</taxon>
        <taxon>Pentapetalae</taxon>
        <taxon>rosids</taxon>
        <taxon>fabids</taxon>
        <taxon>Fabales</taxon>
        <taxon>Fabaceae</taxon>
        <taxon>Papilionoideae</taxon>
        <taxon>50 kb inversion clade</taxon>
        <taxon>NPAAA clade</taxon>
        <taxon>Hologalegina</taxon>
        <taxon>IRL clade</taxon>
        <taxon>Trifolieae</taxon>
        <taxon>Trifolium</taxon>
    </lineage>
</organism>
<reference evidence="2 3" key="1">
    <citation type="journal article" date="2018" name="Front. Plant Sci.">
        <title>Red Clover (Trifolium pratense) and Zigzag Clover (T. medium) - A Picture of Genomic Similarities and Differences.</title>
        <authorList>
            <person name="Dluhosova J."/>
            <person name="Istvanek J."/>
            <person name="Nedelnik J."/>
            <person name="Repkova J."/>
        </authorList>
    </citation>
    <scope>NUCLEOTIDE SEQUENCE [LARGE SCALE GENOMIC DNA]</scope>
    <source>
        <strain evidence="3">cv. 10/8</strain>
        <tissue evidence="2">Leaf</tissue>
    </source>
</reference>
<proteinExistence type="predicted"/>
<accession>A0A392NU60</accession>
<feature type="region of interest" description="Disordered" evidence="1">
    <location>
        <begin position="217"/>
        <end position="246"/>
    </location>
</feature>
<dbReference type="EMBL" id="LXQA010049737">
    <property type="protein sequence ID" value="MCI02636.1"/>
    <property type="molecule type" value="Genomic_DNA"/>
</dbReference>
<protein>
    <submittedName>
        <fullName evidence="2">Uncharacterized protein</fullName>
    </submittedName>
</protein>
<name>A0A392NU60_9FABA</name>
<feature type="non-terminal residue" evidence="2">
    <location>
        <position position="1"/>
    </location>
</feature>